<reference evidence="2" key="1">
    <citation type="journal article" date="2019" name="bioRxiv">
        <title>The Genome of the Zebra Mussel, Dreissena polymorpha: A Resource for Invasive Species Research.</title>
        <authorList>
            <person name="McCartney M.A."/>
            <person name="Auch B."/>
            <person name="Kono T."/>
            <person name="Mallez S."/>
            <person name="Zhang Y."/>
            <person name="Obille A."/>
            <person name="Becker A."/>
            <person name="Abrahante J.E."/>
            <person name="Garbe J."/>
            <person name="Badalamenti J.P."/>
            <person name="Herman A."/>
            <person name="Mangelson H."/>
            <person name="Liachko I."/>
            <person name="Sullivan S."/>
            <person name="Sone E.D."/>
            <person name="Koren S."/>
            <person name="Silverstein K.A.T."/>
            <person name="Beckman K.B."/>
            <person name="Gohl D.M."/>
        </authorList>
    </citation>
    <scope>NUCLEOTIDE SEQUENCE</scope>
    <source>
        <strain evidence="2">Duluth1</strain>
        <tissue evidence="2">Whole animal</tissue>
    </source>
</reference>
<comment type="caution">
    <text evidence="2">The sequence shown here is derived from an EMBL/GenBank/DDBJ whole genome shotgun (WGS) entry which is preliminary data.</text>
</comment>
<organism evidence="2 3">
    <name type="scientific">Dreissena polymorpha</name>
    <name type="common">Zebra mussel</name>
    <name type="synonym">Mytilus polymorpha</name>
    <dbReference type="NCBI Taxonomy" id="45954"/>
    <lineage>
        <taxon>Eukaryota</taxon>
        <taxon>Metazoa</taxon>
        <taxon>Spiralia</taxon>
        <taxon>Lophotrochozoa</taxon>
        <taxon>Mollusca</taxon>
        <taxon>Bivalvia</taxon>
        <taxon>Autobranchia</taxon>
        <taxon>Heteroconchia</taxon>
        <taxon>Euheterodonta</taxon>
        <taxon>Imparidentia</taxon>
        <taxon>Neoheterodontei</taxon>
        <taxon>Myida</taxon>
        <taxon>Dreissenoidea</taxon>
        <taxon>Dreissenidae</taxon>
        <taxon>Dreissena</taxon>
    </lineage>
</organism>
<dbReference type="AlphaFoldDB" id="A0A9D4FRD0"/>
<sequence length="53" mass="5964">MTLQEGDQKQFVRRDVNSGGDSLPLLPFDPTRLNEAIKQMRQSSYCSSDQTSS</sequence>
<gene>
    <name evidence="2" type="ORF">DPMN_154719</name>
</gene>
<evidence type="ECO:0000313" key="3">
    <source>
        <dbReference type="Proteomes" id="UP000828390"/>
    </source>
</evidence>
<keyword evidence="3" id="KW-1185">Reference proteome</keyword>
<dbReference type="Proteomes" id="UP000828390">
    <property type="component" value="Unassembled WGS sequence"/>
</dbReference>
<reference evidence="2" key="2">
    <citation type="submission" date="2020-11" db="EMBL/GenBank/DDBJ databases">
        <authorList>
            <person name="McCartney M.A."/>
            <person name="Auch B."/>
            <person name="Kono T."/>
            <person name="Mallez S."/>
            <person name="Becker A."/>
            <person name="Gohl D.M."/>
            <person name="Silverstein K.A.T."/>
            <person name="Koren S."/>
            <person name="Bechman K.B."/>
            <person name="Herman A."/>
            <person name="Abrahante J.E."/>
            <person name="Garbe J."/>
        </authorList>
    </citation>
    <scope>NUCLEOTIDE SEQUENCE</scope>
    <source>
        <strain evidence="2">Duluth1</strain>
        <tissue evidence="2">Whole animal</tissue>
    </source>
</reference>
<evidence type="ECO:0000256" key="1">
    <source>
        <dbReference type="SAM" id="MobiDB-lite"/>
    </source>
</evidence>
<feature type="region of interest" description="Disordered" evidence="1">
    <location>
        <begin position="1"/>
        <end position="28"/>
    </location>
</feature>
<proteinExistence type="predicted"/>
<accession>A0A9D4FRD0</accession>
<dbReference type="EMBL" id="JAIWYP010000007">
    <property type="protein sequence ID" value="KAH3801075.1"/>
    <property type="molecule type" value="Genomic_DNA"/>
</dbReference>
<feature type="compositionally biased region" description="Basic and acidic residues" evidence="1">
    <location>
        <begin position="1"/>
        <end position="16"/>
    </location>
</feature>
<protein>
    <submittedName>
        <fullName evidence="2">Uncharacterized protein</fullName>
    </submittedName>
</protein>
<evidence type="ECO:0000313" key="2">
    <source>
        <dbReference type="EMBL" id="KAH3801075.1"/>
    </source>
</evidence>
<name>A0A9D4FRD0_DREPO</name>